<proteinExistence type="predicted"/>
<organism evidence="2 3">
    <name type="scientific">Liquorilactobacillus mali KCTC 3596 = DSM 20444</name>
    <dbReference type="NCBI Taxonomy" id="1046596"/>
    <lineage>
        <taxon>Bacteria</taxon>
        <taxon>Bacillati</taxon>
        <taxon>Bacillota</taxon>
        <taxon>Bacilli</taxon>
        <taxon>Lactobacillales</taxon>
        <taxon>Lactobacillaceae</taxon>
        <taxon>Liquorilactobacillus</taxon>
    </lineage>
</organism>
<dbReference type="Gene3D" id="3.30.360.10">
    <property type="entry name" value="Dihydrodipicolinate Reductase, domain 2"/>
    <property type="match status" value="1"/>
</dbReference>
<feature type="domain" description="Gfo/Idh/MocA-like oxidoreductase N-terminal" evidence="1">
    <location>
        <begin position="16"/>
        <end position="132"/>
    </location>
</feature>
<protein>
    <submittedName>
        <fullName evidence="2">Oxidoreductase</fullName>
    </submittedName>
</protein>
<dbReference type="Gene3D" id="3.40.50.720">
    <property type="entry name" value="NAD(P)-binding Rossmann-like Domain"/>
    <property type="match status" value="1"/>
</dbReference>
<reference evidence="2 3" key="1">
    <citation type="journal article" date="2015" name="Genome Announc.">
        <title>Expanding the biotechnology potential of lactobacilli through comparative genomics of 213 strains and associated genera.</title>
        <authorList>
            <person name="Sun Z."/>
            <person name="Harris H.M."/>
            <person name="McCann A."/>
            <person name="Guo C."/>
            <person name="Argimon S."/>
            <person name="Zhang W."/>
            <person name="Yang X."/>
            <person name="Jeffery I.B."/>
            <person name="Cooney J.C."/>
            <person name="Kagawa T.F."/>
            <person name="Liu W."/>
            <person name="Song Y."/>
            <person name="Salvetti E."/>
            <person name="Wrobel A."/>
            <person name="Rasinkangas P."/>
            <person name="Parkhill J."/>
            <person name="Rea M.C."/>
            <person name="O'Sullivan O."/>
            <person name="Ritari J."/>
            <person name="Douillard F.P."/>
            <person name="Paul Ross R."/>
            <person name="Yang R."/>
            <person name="Briner A.E."/>
            <person name="Felis G.E."/>
            <person name="de Vos W.M."/>
            <person name="Barrangou R."/>
            <person name="Klaenhammer T.R."/>
            <person name="Caufield P.W."/>
            <person name="Cui Y."/>
            <person name="Zhang H."/>
            <person name="O'Toole P.W."/>
        </authorList>
    </citation>
    <scope>NUCLEOTIDE SEQUENCE [LARGE SCALE GENOMIC DNA]</scope>
    <source>
        <strain evidence="2 3">DSM 20444</strain>
    </source>
</reference>
<dbReference type="Proteomes" id="UP000050898">
    <property type="component" value="Unassembled WGS sequence"/>
</dbReference>
<dbReference type="PATRIC" id="fig|1046596.6.peg.434"/>
<dbReference type="AlphaFoldDB" id="A0A0R2E1N6"/>
<dbReference type="GO" id="GO:0000166">
    <property type="term" value="F:nucleotide binding"/>
    <property type="evidence" value="ECO:0007669"/>
    <property type="project" value="InterPro"/>
</dbReference>
<name>A0A0R2E1N6_9LACO</name>
<evidence type="ECO:0000313" key="2">
    <source>
        <dbReference type="EMBL" id="KRN10177.1"/>
    </source>
</evidence>
<dbReference type="InterPro" id="IPR036291">
    <property type="entry name" value="NAD(P)-bd_dom_sf"/>
</dbReference>
<dbReference type="SUPFAM" id="SSF55347">
    <property type="entry name" value="Glyceraldehyde-3-phosphate dehydrogenase-like, C-terminal domain"/>
    <property type="match status" value="1"/>
</dbReference>
<dbReference type="SUPFAM" id="SSF51735">
    <property type="entry name" value="NAD(P)-binding Rossmann-fold domains"/>
    <property type="match status" value="1"/>
</dbReference>
<evidence type="ECO:0000313" key="3">
    <source>
        <dbReference type="Proteomes" id="UP000050898"/>
    </source>
</evidence>
<dbReference type="PANTHER" id="PTHR43054">
    <property type="match status" value="1"/>
</dbReference>
<accession>A0A0R2E1N6</accession>
<dbReference type="EMBL" id="AYYH01000013">
    <property type="protein sequence ID" value="KRN10177.1"/>
    <property type="molecule type" value="Genomic_DNA"/>
</dbReference>
<comment type="caution">
    <text evidence="2">The sequence shown here is derived from an EMBL/GenBank/DDBJ whole genome shotgun (WGS) entry which is preliminary data.</text>
</comment>
<dbReference type="InterPro" id="IPR000683">
    <property type="entry name" value="Gfo/Idh/MocA-like_OxRdtase_N"/>
</dbReference>
<keyword evidence="3" id="KW-1185">Reference proteome</keyword>
<sequence length="348" mass="39052">MVFKKAIHKGGGSMLRLGVIGTGWITKQFVEAAQENGSWELTSVFSRSIEKAEQFGREFSENVKGYRDLHQFFSEGNFEVVYIASPNSLHFEQSRQAILAGKHVIVEKPACSSPAEMKVLQRLLRRYNNVYYFEAARHFHELNFLKIKETVKQMDTIQGATLTYMKYSSKYDDFLAGNEPNVFSLNFSGGALQDLGVYLVYDAVSWFGLPDSVSYTATKLRNGIDGKGLALLNYSGYTVTLNVGKIANSYLTSEIYGLRETIIMDNAADLADVQLVDGATKRILTQKTAANPMAAEVSDFTSILQDPLSLDNKQKMEDWLAVSVQVNRVLYDLRSSANIVFRADKEFR</sequence>
<gene>
    <name evidence="2" type="ORF">FD00_GL000412</name>
</gene>
<dbReference type="Pfam" id="PF01408">
    <property type="entry name" value="GFO_IDH_MocA"/>
    <property type="match status" value="1"/>
</dbReference>
<dbReference type="PANTHER" id="PTHR43054:SF1">
    <property type="entry name" value="SCYLLO-INOSITOL 2-DEHYDROGENASE (NADP(+)) IOLU"/>
    <property type="match status" value="1"/>
</dbReference>
<evidence type="ECO:0000259" key="1">
    <source>
        <dbReference type="Pfam" id="PF01408"/>
    </source>
</evidence>